<comment type="caution">
    <text evidence="1">The sequence shown here is derived from an EMBL/GenBank/DDBJ whole genome shotgun (WGS) entry which is preliminary data.</text>
</comment>
<accession>A0A6L2KQG8</accession>
<reference evidence="1" key="1">
    <citation type="journal article" date="2019" name="Sci. Rep.">
        <title>Draft genome of Tanacetum cinerariifolium, the natural source of mosquito coil.</title>
        <authorList>
            <person name="Yamashiro T."/>
            <person name="Shiraishi A."/>
            <person name="Satake H."/>
            <person name="Nakayama K."/>
        </authorList>
    </citation>
    <scope>NUCLEOTIDE SEQUENCE</scope>
</reference>
<proteinExistence type="predicted"/>
<organism evidence="1">
    <name type="scientific">Tanacetum cinerariifolium</name>
    <name type="common">Dalmatian daisy</name>
    <name type="synonym">Chrysanthemum cinerariifolium</name>
    <dbReference type="NCBI Taxonomy" id="118510"/>
    <lineage>
        <taxon>Eukaryota</taxon>
        <taxon>Viridiplantae</taxon>
        <taxon>Streptophyta</taxon>
        <taxon>Embryophyta</taxon>
        <taxon>Tracheophyta</taxon>
        <taxon>Spermatophyta</taxon>
        <taxon>Magnoliopsida</taxon>
        <taxon>eudicotyledons</taxon>
        <taxon>Gunneridae</taxon>
        <taxon>Pentapetalae</taxon>
        <taxon>asterids</taxon>
        <taxon>campanulids</taxon>
        <taxon>Asterales</taxon>
        <taxon>Asteraceae</taxon>
        <taxon>Asteroideae</taxon>
        <taxon>Anthemideae</taxon>
        <taxon>Anthemidinae</taxon>
        <taxon>Tanacetum</taxon>
    </lineage>
</organism>
<dbReference type="EMBL" id="BKCJ010002688">
    <property type="protein sequence ID" value="GEU50265.1"/>
    <property type="molecule type" value="Genomic_DNA"/>
</dbReference>
<sequence length="176" mass="19001">VKVCAGEGGLRSWEWCGGWSCRGIDHGREGRSLIDVAAYNPSTEADLNSALQELPELDYPLLAELKSHKDASVEDIMNLLRLEGPLADAPGIGDIQPDIEQLKVPINRSEDYVVLGETSLSFALSVSHSRVKQIRANIAAEQSALLDVWTPLFEPLSVQNLIGKSLGNVQGDAAIV</sequence>
<name>A0A6L2KQG8_TANCI</name>
<evidence type="ECO:0000313" key="1">
    <source>
        <dbReference type="EMBL" id="GEU50265.1"/>
    </source>
</evidence>
<gene>
    <name evidence="1" type="ORF">Tci_022243</name>
</gene>
<feature type="non-terminal residue" evidence="1">
    <location>
        <position position="1"/>
    </location>
</feature>
<dbReference type="AlphaFoldDB" id="A0A6L2KQG8"/>
<protein>
    <submittedName>
        <fullName evidence="1">Uncharacterized protein</fullName>
    </submittedName>
</protein>